<keyword evidence="5 12" id="KW-1133">Transmembrane helix</keyword>
<keyword evidence="3 12" id="KW-0812">Transmembrane</keyword>
<dbReference type="AlphaFoldDB" id="A0A0N0LTP2"/>
<keyword evidence="12" id="KW-1003">Cell membrane</keyword>
<evidence type="ECO:0000313" key="16">
    <source>
        <dbReference type="EMBL" id="KPH56131.1"/>
    </source>
</evidence>
<keyword evidence="2 12" id="KW-0138">CF(0)</keyword>
<comment type="subcellular location">
    <subcellularLocation>
        <location evidence="12">Cell membrane</location>
        <topology evidence="12">Single-pass membrane protein</topology>
    </subcellularLocation>
    <subcellularLocation>
        <location evidence="11">Endomembrane system</location>
        <topology evidence="11">Single-pass membrane protein</topology>
    </subcellularLocation>
</comment>
<evidence type="ECO:0000256" key="8">
    <source>
        <dbReference type="ARBA" id="ARBA00023310"/>
    </source>
</evidence>
<organism evidence="16 17">
    <name type="scientific">Helicobacter pullorum</name>
    <dbReference type="NCBI Taxonomy" id="35818"/>
    <lineage>
        <taxon>Bacteria</taxon>
        <taxon>Pseudomonadati</taxon>
        <taxon>Campylobacterota</taxon>
        <taxon>Epsilonproteobacteria</taxon>
        <taxon>Campylobacterales</taxon>
        <taxon>Helicobacteraceae</taxon>
        <taxon>Helicobacter</taxon>
    </lineage>
</organism>
<evidence type="ECO:0000256" key="15">
    <source>
        <dbReference type="SAM" id="SignalP"/>
    </source>
</evidence>
<evidence type="ECO:0000256" key="14">
    <source>
        <dbReference type="SAM" id="Coils"/>
    </source>
</evidence>
<dbReference type="CDD" id="cd06503">
    <property type="entry name" value="ATP-synt_Fo_b"/>
    <property type="match status" value="1"/>
</dbReference>
<dbReference type="Gene3D" id="6.10.250.1580">
    <property type="match status" value="1"/>
</dbReference>
<reference evidence="16 17" key="1">
    <citation type="submission" date="2014-06" db="EMBL/GenBank/DDBJ databases">
        <title>Helicobacter pullorum isolates in fresh chicken meat - phenotypic and genotypic features.</title>
        <authorList>
            <person name="Borges V."/>
            <person name="Santos A."/>
            <person name="Correia C.B."/>
            <person name="Saraiva M."/>
            <person name="Menard A."/>
            <person name="Vieira L."/>
            <person name="Sampaio D.A."/>
            <person name="Gomes J.P."/>
            <person name="Oleastro M."/>
        </authorList>
    </citation>
    <scope>NUCLEOTIDE SEQUENCE [LARGE SCALE GENOMIC DNA]</scope>
    <source>
        <strain evidence="16 17">229334/12</strain>
    </source>
</reference>
<evidence type="ECO:0000256" key="3">
    <source>
        <dbReference type="ARBA" id="ARBA00022692"/>
    </source>
</evidence>
<dbReference type="STRING" id="35818.HPU229336_09015"/>
<dbReference type="Proteomes" id="UP000037997">
    <property type="component" value="Unassembled WGS sequence"/>
</dbReference>
<evidence type="ECO:0000256" key="5">
    <source>
        <dbReference type="ARBA" id="ARBA00022989"/>
    </source>
</evidence>
<keyword evidence="6 12" id="KW-0406">Ion transport</keyword>
<accession>A0A0N0LTP2</accession>
<comment type="function">
    <text evidence="9 12">F(1)F(0) ATP synthase produces ATP from ADP in the presence of a proton or sodium gradient. F-type ATPases consist of two structural domains, F(1) containing the extramembraneous catalytic core and F(0) containing the membrane proton channel, linked together by a central stalk and a peripheral stalk. During catalysis, ATP synthesis in the catalytic domain of F(1) is coupled via a rotary mechanism of the central stalk subunits to proton translocation.</text>
</comment>
<dbReference type="InterPro" id="IPR002146">
    <property type="entry name" value="ATP_synth_b/b'su_bac/chlpt"/>
</dbReference>
<feature type="signal peptide" evidence="15">
    <location>
        <begin position="1"/>
        <end position="19"/>
    </location>
</feature>
<evidence type="ECO:0000256" key="9">
    <source>
        <dbReference type="ARBA" id="ARBA00025198"/>
    </source>
</evidence>
<evidence type="ECO:0000256" key="10">
    <source>
        <dbReference type="ARBA" id="ARBA00025614"/>
    </source>
</evidence>
<keyword evidence="7 12" id="KW-0472">Membrane</keyword>
<dbReference type="GO" id="GO:0045259">
    <property type="term" value="C:proton-transporting ATP synthase complex"/>
    <property type="evidence" value="ECO:0007669"/>
    <property type="project" value="UniProtKB-KW"/>
</dbReference>
<name>A0A0N0LTP2_9HELI</name>
<evidence type="ECO:0000256" key="11">
    <source>
        <dbReference type="ARBA" id="ARBA00037847"/>
    </source>
</evidence>
<evidence type="ECO:0000256" key="4">
    <source>
        <dbReference type="ARBA" id="ARBA00022781"/>
    </source>
</evidence>
<dbReference type="Pfam" id="PF00430">
    <property type="entry name" value="ATP-synt_B"/>
    <property type="match status" value="1"/>
</dbReference>
<evidence type="ECO:0000256" key="1">
    <source>
        <dbReference type="ARBA" id="ARBA00022448"/>
    </source>
</evidence>
<gene>
    <name evidence="12" type="primary">atpF</name>
    <name evidence="16" type="ORF">HPU229334_03545</name>
</gene>
<sequence length="171" mass="19701">MKKNIYFLVFVFSPCILFAASGSGEVDIVERTINFVIFFALIYYFAADKIKAVFKERREGIADSLAKIQEKLQESKKAKQKVINELEEAKKNAKEIIETAHKESSIILQKSEENTKNEIEHLVRQFNESMAFERRKMEKLVISEILNEFLNQDAVVLNKDILAQALLKKVA</sequence>
<evidence type="ECO:0000313" key="17">
    <source>
        <dbReference type="Proteomes" id="UP000037997"/>
    </source>
</evidence>
<dbReference type="GO" id="GO:0046933">
    <property type="term" value="F:proton-transporting ATP synthase activity, rotational mechanism"/>
    <property type="evidence" value="ECO:0007669"/>
    <property type="project" value="UniProtKB-UniRule"/>
</dbReference>
<keyword evidence="8 12" id="KW-0066">ATP synthesis</keyword>
<dbReference type="NCBIfam" id="NF006292">
    <property type="entry name" value="PRK08475.1"/>
    <property type="match status" value="1"/>
</dbReference>
<comment type="caution">
    <text evidence="16">The sequence shown here is derived from an EMBL/GenBank/DDBJ whole genome shotgun (WGS) entry which is preliminary data.</text>
</comment>
<feature type="transmembrane region" description="Helical" evidence="12">
    <location>
        <begin position="32"/>
        <end position="47"/>
    </location>
</feature>
<dbReference type="EMBL" id="JNOC01000017">
    <property type="protein sequence ID" value="KPH56131.1"/>
    <property type="molecule type" value="Genomic_DNA"/>
</dbReference>
<comment type="similarity">
    <text evidence="12 13">Belongs to the ATPase B chain family.</text>
</comment>
<evidence type="ECO:0000256" key="7">
    <source>
        <dbReference type="ARBA" id="ARBA00023136"/>
    </source>
</evidence>
<feature type="coiled-coil region" evidence="14">
    <location>
        <begin position="61"/>
        <end position="103"/>
    </location>
</feature>
<dbReference type="GO" id="GO:0012505">
    <property type="term" value="C:endomembrane system"/>
    <property type="evidence" value="ECO:0007669"/>
    <property type="project" value="UniProtKB-SubCell"/>
</dbReference>
<keyword evidence="14" id="KW-0175">Coiled coil</keyword>
<dbReference type="HAMAP" id="MF_01398">
    <property type="entry name" value="ATP_synth_b_bprime"/>
    <property type="match status" value="1"/>
</dbReference>
<protein>
    <recommendedName>
        <fullName evidence="12">ATP synthase subunit b</fullName>
    </recommendedName>
    <alternativeName>
        <fullName evidence="12">ATP synthase F(0) sector subunit b</fullName>
    </alternativeName>
    <alternativeName>
        <fullName evidence="12">ATPase subunit I</fullName>
    </alternativeName>
    <alternativeName>
        <fullName evidence="12">F-type ATPase subunit b</fullName>
        <shortName evidence="12">F-ATPase subunit b</shortName>
    </alternativeName>
</protein>
<evidence type="ECO:0000256" key="6">
    <source>
        <dbReference type="ARBA" id="ARBA00023065"/>
    </source>
</evidence>
<evidence type="ECO:0000256" key="13">
    <source>
        <dbReference type="RuleBase" id="RU003848"/>
    </source>
</evidence>
<keyword evidence="4 12" id="KW-0375">Hydrogen ion transport</keyword>
<keyword evidence="1 12" id="KW-0813">Transport</keyword>
<dbReference type="GO" id="GO:0005886">
    <property type="term" value="C:plasma membrane"/>
    <property type="evidence" value="ECO:0007669"/>
    <property type="project" value="UniProtKB-SubCell"/>
</dbReference>
<keyword evidence="15" id="KW-0732">Signal</keyword>
<evidence type="ECO:0000256" key="12">
    <source>
        <dbReference type="HAMAP-Rule" id="MF_01398"/>
    </source>
</evidence>
<dbReference type="RefSeq" id="WP_054197735.1">
    <property type="nucleotide sequence ID" value="NZ_JNOC01000017.1"/>
</dbReference>
<evidence type="ECO:0000256" key="2">
    <source>
        <dbReference type="ARBA" id="ARBA00022547"/>
    </source>
</evidence>
<comment type="function">
    <text evidence="10">Component of the F(0) channel, it forms part of the peripheral stalk, linking F(1) to F(0). The b'-subunit is a diverged and duplicated form of b found in plants and photosynthetic bacteria.</text>
</comment>
<dbReference type="PATRIC" id="fig|35818.11.peg.701"/>
<feature type="chain" id="PRO_5005855089" description="ATP synthase subunit b" evidence="15">
    <location>
        <begin position="20"/>
        <end position="171"/>
    </location>
</feature>
<comment type="subunit">
    <text evidence="12">F-type ATPases have 2 components, F(1) - the catalytic core - and F(0) - the membrane proton channel. F(1) has five subunits: alpha(3), beta(3), gamma(1), delta(1), epsilon(1). F(0) has three main subunits: a(1), b(2) and c(10-14). The alpha and beta chains form an alternating ring which encloses part of the gamma chain. F(1) is attached to F(0) by a central stalk formed by the gamma and epsilon chains, while a peripheral stalk is formed by the delta and b chains.</text>
</comment>
<proteinExistence type="inferred from homology"/>